<dbReference type="AlphaFoldDB" id="A0AAD5T9N9"/>
<dbReference type="InterPro" id="IPR011009">
    <property type="entry name" value="Kinase-like_dom_sf"/>
</dbReference>
<dbReference type="GO" id="GO:0005524">
    <property type="term" value="F:ATP binding"/>
    <property type="evidence" value="ECO:0007669"/>
    <property type="project" value="UniProtKB-UniRule"/>
</dbReference>
<proteinExistence type="inferred from homology"/>
<evidence type="ECO:0000256" key="4">
    <source>
        <dbReference type="ARBA" id="ARBA00022741"/>
    </source>
</evidence>
<feature type="compositionally biased region" description="Low complexity" evidence="8">
    <location>
        <begin position="172"/>
        <end position="193"/>
    </location>
</feature>
<dbReference type="InterPro" id="IPR017441">
    <property type="entry name" value="Protein_kinase_ATP_BS"/>
</dbReference>
<keyword evidence="11" id="KW-1185">Reference proteome</keyword>
<dbReference type="Pfam" id="PF00069">
    <property type="entry name" value="Pkinase"/>
    <property type="match status" value="1"/>
</dbReference>
<accession>A0AAD5T9N9</accession>
<evidence type="ECO:0000313" key="10">
    <source>
        <dbReference type="EMBL" id="KAJ3141434.1"/>
    </source>
</evidence>
<feature type="region of interest" description="Disordered" evidence="8">
    <location>
        <begin position="101"/>
        <end position="120"/>
    </location>
</feature>
<feature type="domain" description="Protein kinase" evidence="9">
    <location>
        <begin position="355"/>
        <end position="551"/>
    </location>
</feature>
<comment type="caution">
    <text evidence="10">The sequence shown here is derived from an EMBL/GenBank/DDBJ whole genome shotgun (WGS) entry which is preliminary data.</text>
</comment>
<feature type="region of interest" description="Disordered" evidence="8">
    <location>
        <begin position="306"/>
        <end position="330"/>
    </location>
</feature>
<dbReference type="GO" id="GO:0004674">
    <property type="term" value="F:protein serine/threonine kinase activity"/>
    <property type="evidence" value="ECO:0007669"/>
    <property type="project" value="UniProtKB-KW"/>
</dbReference>
<dbReference type="Proteomes" id="UP001211907">
    <property type="component" value="Unassembled WGS sequence"/>
</dbReference>
<dbReference type="PANTHER" id="PTHR24346">
    <property type="entry name" value="MAP/MICROTUBULE AFFINITY-REGULATING KINASE"/>
    <property type="match status" value="1"/>
</dbReference>
<feature type="compositionally biased region" description="Low complexity" evidence="8">
    <location>
        <begin position="135"/>
        <end position="147"/>
    </location>
</feature>
<dbReference type="PROSITE" id="PS00108">
    <property type="entry name" value="PROTEIN_KINASE_ST"/>
    <property type="match status" value="1"/>
</dbReference>
<evidence type="ECO:0000256" key="8">
    <source>
        <dbReference type="SAM" id="MobiDB-lite"/>
    </source>
</evidence>
<evidence type="ECO:0000256" key="7">
    <source>
        <dbReference type="PROSITE-ProRule" id="PRU10141"/>
    </source>
</evidence>
<evidence type="ECO:0000256" key="3">
    <source>
        <dbReference type="ARBA" id="ARBA00022679"/>
    </source>
</evidence>
<dbReference type="SUPFAM" id="SSF56112">
    <property type="entry name" value="Protein kinase-like (PK-like)"/>
    <property type="match status" value="1"/>
</dbReference>
<sequence length="551" mass="58764">MSNFDVDIWTTNLDKTHGSQSLKRDKGGKEQSRGDKDDGSSSEAGSSAGGSDADARRTNYSKTTKTGAGAGLNLNLNMNLNGNSSSNNNSKTLYRIFFGGNSAQGANTGPKTSEKSGEKEAAVALLARSKRYASDSEASSAVSSTFTSDDDSDFAPAAPPANPQRSSVGSTASASSNNNSNNNNSNNSAAASSVPRLNSQKMLFKKSATAVADSDSESDFDGPAAKPSKDIRRKSSKISIKGLALGARKKSINSPHAHLDDSSDHEPVANSPAVISSMNANQISGASSANASANIFRNILSKRRNNSTAAELPPAPDQLHPASSSSLAHLNHDPSIVPAISRSASESSFSEKYGSSSNKEVGRGASSVVKLCSPVNSDKKFAIKEFNSRKKGEDYKAYVKKLTAEFCISSSLIHENVVRTVDLIQDDYRRWNLVMEYSEGGDLFSKIQLGLLTDPNIVDCFFRQLVNGVAYLHSEGVAHRDLKPENLLLDKTCTILKITDFGVSAVFRLPLETISRKSVGECGSGPYIAPEVFYNREYEPDLVDVWSIGII</sequence>
<evidence type="ECO:0000259" key="9">
    <source>
        <dbReference type="PROSITE" id="PS50011"/>
    </source>
</evidence>
<reference evidence="10" key="1">
    <citation type="submission" date="2020-05" db="EMBL/GenBank/DDBJ databases">
        <title>Phylogenomic resolution of chytrid fungi.</title>
        <authorList>
            <person name="Stajich J.E."/>
            <person name="Amses K."/>
            <person name="Simmons R."/>
            <person name="Seto K."/>
            <person name="Myers J."/>
            <person name="Bonds A."/>
            <person name="Quandt C.A."/>
            <person name="Barry K."/>
            <person name="Liu P."/>
            <person name="Grigoriev I."/>
            <person name="Longcore J.E."/>
            <person name="James T.Y."/>
        </authorList>
    </citation>
    <scope>NUCLEOTIDE SEQUENCE</scope>
    <source>
        <strain evidence="10">JEL0513</strain>
    </source>
</reference>
<feature type="compositionally biased region" description="Low complexity" evidence="8">
    <location>
        <begin position="41"/>
        <end position="52"/>
    </location>
</feature>
<comment type="similarity">
    <text evidence="1">Belongs to the protein kinase superfamily. CAMK Ser/Thr protein kinase family. NIM1 subfamily.</text>
</comment>
<evidence type="ECO:0000313" key="11">
    <source>
        <dbReference type="Proteomes" id="UP001211907"/>
    </source>
</evidence>
<evidence type="ECO:0000256" key="2">
    <source>
        <dbReference type="ARBA" id="ARBA00022527"/>
    </source>
</evidence>
<feature type="region of interest" description="Disordered" evidence="8">
    <location>
        <begin position="208"/>
        <end position="270"/>
    </location>
</feature>
<dbReference type="PANTHER" id="PTHR24346:SF82">
    <property type="entry name" value="KP78A-RELATED"/>
    <property type="match status" value="1"/>
</dbReference>
<feature type="region of interest" description="Disordered" evidence="8">
    <location>
        <begin position="1"/>
        <end position="72"/>
    </location>
</feature>
<evidence type="ECO:0000256" key="6">
    <source>
        <dbReference type="ARBA" id="ARBA00022840"/>
    </source>
</evidence>
<dbReference type="GO" id="GO:0035556">
    <property type="term" value="P:intracellular signal transduction"/>
    <property type="evidence" value="ECO:0007669"/>
    <property type="project" value="TreeGrafter"/>
</dbReference>
<keyword evidence="5 10" id="KW-0418">Kinase</keyword>
<dbReference type="SMART" id="SM00220">
    <property type="entry name" value="S_TKc"/>
    <property type="match status" value="1"/>
</dbReference>
<keyword evidence="3" id="KW-0808">Transferase</keyword>
<dbReference type="InterPro" id="IPR000719">
    <property type="entry name" value="Prot_kinase_dom"/>
</dbReference>
<name>A0AAD5T9N9_9FUNG</name>
<gene>
    <name evidence="10" type="primary">SAT4_2</name>
    <name evidence="10" type="ORF">HK100_006863</name>
</gene>
<evidence type="ECO:0000256" key="1">
    <source>
        <dbReference type="ARBA" id="ARBA00010791"/>
    </source>
</evidence>
<dbReference type="GO" id="GO:0005737">
    <property type="term" value="C:cytoplasm"/>
    <property type="evidence" value="ECO:0007669"/>
    <property type="project" value="TreeGrafter"/>
</dbReference>
<dbReference type="InterPro" id="IPR008271">
    <property type="entry name" value="Ser/Thr_kinase_AS"/>
</dbReference>
<protein>
    <submittedName>
        <fullName evidence="10">Serine/threonine-protein kinase HAL4/sat4</fullName>
    </submittedName>
</protein>
<feature type="region of interest" description="Disordered" evidence="8">
    <location>
        <begin position="130"/>
        <end position="195"/>
    </location>
</feature>
<organism evidence="10 11">
    <name type="scientific">Physocladia obscura</name>
    <dbReference type="NCBI Taxonomy" id="109957"/>
    <lineage>
        <taxon>Eukaryota</taxon>
        <taxon>Fungi</taxon>
        <taxon>Fungi incertae sedis</taxon>
        <taxon>Chytridiomycota</taxon>
        <taxon>Chytridiomycota incertae sedis</taxon>
        <taxon>Chytridiomycetes</taxon>
        <taxon>Chytridiales</taxon>
        <taxon>Chytriomycetaceae</taxon>
        <taxon>Physocladia</taxon>
    </lineage>
</organism>
<keyword evidence="4 7" id="KW-0547">Nucleotide-binding</keyword>
<feature type="binding site" evidence="7">
    <location>
        <position position="384"/>
    </location>
    <ligand>
        <name>ATP</name>
        <dbReference type="ChEBI" id="CHEBI:30616"/>
    </ligand>
</feature>
<feature type="compositionally biased region" description="Polar residues" evidence="8">
    <location>
        <begin position="1"/>
        <end position="13"/>
    </location>
</feature>
<keyword evidence="6 7" id="KW-0067">ATP-binding</keyword>
<evidence type="ECO:0000256" key="5">
    <source>
        <dbReference type="ARBA" id="ARBA00022777"/>
    </source>
</evidence>
<dbReference type="PROSITE" id="PS50011">
    <property type="entry name" value="PROTEIN_KINASE_DOM"/>
    <property type="match status" value="1"/>
</dbReference>
<keyword evidence="2" id="KW-0723">Serine/threonine-protein kinase</keyword>
<feature type="compositionally biased region" description="Basic and acidic residues" evidence="8">
    <location>
        <begin position="257"/>
        <end position="267"/>
    </location>
</feature>
<feature type="compositionally biased region" description="Polar residues" evidence="8">
    <location>
        <begin position="101"/>
        <end position="111"/>
    </location>
</feature>
<feature type="compositionally biased region" description="Basic and acidic residues" evidence="8">
    <location>
        <begin position="14"/>
        <end position="39"/>
    </location>
</feature>
<dbReference type="EMBL" id="JADGJH010000032">
    <property type="protein sequence ID" value="KAJ3141434.1"/>
    <property type="molecule type" value="Genomic_DNA"/>
</dbReference>
<dbReference type="PROSITE" id="PS00107">
    <property type="entry name" value="PROTEIN_KINASE_ATP"/>
    <property type="match status" value="1"/>
</dbReference>
<dbReference type="Gene3D" id="1.10.510.10">
    <property type="entry name" value="Transferase(Phosphotransferase) domain 1"/>
    <property type="match status" value="1"/>
</dbReference>